<comment type="caution">
    <text evidence="2">The sequence shown here is derived from an EMBL/GenBank/DDBJ whole genome shotgun (WGS) entry which is preliminary data.</text>
</comment>
<reference evidence="2 3" key="1">
    <citation type="submission" date="2023-08" db="EMBL/GenBank/DDBJ databases">
        <title>A Necator americanus chromosomal reference genome.</title>
        <authorList>
            <person name="Ilik V."/>
            <person name="Petrzelkova K.J."/>
            <person name="Pardy F."/>
            <person name="Fuh T."/>
            <person name="Niatou-Singa F.S."/>
            <person name="Gouil Q."/>
            <person name="Baker L."/>
            <person name="Ritchie M.E."/>
            <person name="Jex A.R."/>
            <person name="Gazzola D."/>
            <person name="Li H."/>
            <person name="Toshio Fujiwara R."/>
            <person name="Zhan B."/>
            <person name="Aroian R.V."/>
            <person name="Pafco B."/>
            <person name="Schwarz E.M."/>
        </authorList>
    </citation>
    <scope>NUCLEOTIDE SEQUENCE [LARGE SCALE GENOMIC DNA]</scope>
    <source>
        <strain evidence="2 3">Aroian</strain>
        <tissue evidence="2">Whole animal</tissue>
    </source>
</reference>
<evidence type="ECO:0000313" key="2">
    <source>
        <dbReference type="EMBL" id="KAK6744803.1"/>
    </source>
</evidence>
<evidence type="ECO:0000313" key="3">
    <source>
        <dbReference type="Proteomes" id="UP001303046"/>
    </source>
</evidence>
<gene>
    <name evidence="2" type="primary">Necator_chrIII.g12257</name>
    <name evidence="2" type="ORF">RB195_011491</name>
</gene>
<accession>A0ABR1D4E3</accession>
<dbReference type="InterPro" id="IPR035109">
    <property type="entry name" value="ASPR"/>
</dbReference>
<feature type="chain" id="PRO_5046734088" description="SCP domain-containing protein" evidence="1">
    <location>
        <begin position="18"/>
        <end position="154"/>
    </location>
</feature>
<dbReference type="Proteomes" id="UP001303046">
    <property type="component" value="Unassembled WGS sequence"/>
</dbReference>
<name>A0ABR1D4E3_NECAM</name>
<keyword evidence="3" id="KW-1185">Reference proteome</keyword>
<feature type="signal peptide" evidence="1">
    <location>
        <begin position="1"/>
        <end position="17"/>
    </location>
</feature>
<evidence type="ECO:0008006" key="4">
    <source>
        <dbReference type="Google" id="ProtNLM"/>
    </source>
</evidence>
<sequence length="154" mass="17667">MFVFVLELSSLLVMVSAARSYSSYPSAQKLPHCDGTKKEMTWNHRLDLLVDIYDAAGQQFSDKLYSCPLEVKARDCFKNAKSCPKADNIELLVHGSSYTSYWNFWGLYWFFDEATKSWSPTLKKMDLSQSNIGCFYEAGSSEYRALCIFKKNTN</sequence>
<keyword evidence="1" id="KW-0732">Signal</keyword>
<organism evidence="2 3">
    <name type="scientific">Necator americanus</name>
    <name type="common">Human hookworm</name>
    <dbReference type="NCBI Taxonomy" id="51031"/>
    <lineage>
        <taxon>Eukaryota</taxon>
        <taxon>Metazoa</taxon>
        <taxon>Ecdysozoa</taxon>
        <taxon>Nematoda</taxon>
        <taxon>Chromadorea</taxon>
        <taxon>Rhabditida</taxon>
        <taxon>Rhabditina</taxon>
        <taxon>Rhabditomorpha</taxon>
        <taxon>Strongyloidea</taxon>
        <taxon>Ancylostomatidae</taxon>
        <taxon>Bunostominae</taxon>
        <taxon>Necator</taxon>
    </lineage>
</organism>
<dbReference type="Pfam" id="PF17641">
    <property type="entry name" value="ASPRs"/>
    <property type="match status" value="1"/>
</dbReference>
<protein>
    <recommendedName>
        <fullName evidence="4">SCP domain-containing protein</fullName>
    </recommendedName>
</protein>
<dbReference type="EMBL" id="JAVFWL010000003">
    <property type="protein sequence ID" value="KAK6744803.1"/>
    <property type="molecule type" value="Genomic_DNA"/>
</dbReference>
<evidence type="ECO:0000256" key="1">
    <source>
        <dbReference type="SAM" id="SignalP"/>
    </source>
</evidence>
<proteinExistence type="predicted"/>